<accession>A0AAV3R6D2</accession>
<dbReference type="Proteomes" id="UP001454036">
    <property type="component" value="Unassembled WGS sequence"/>
</dbReference>
<reference evidence="1 2" key="1">
    <citation type="submission" date="2024-01" db="EMBL/GenBank/DDBJ databases">
        <title>The complete chloroplast genome sequence of Lithospermum erythrorhizon: insights into the phylogenetic relationship among Boraginaceae species and the maternal lineages of purple gromwells.</title>
        <authorList>
            <person name="Okada T."/>
            <person name="Watanabe K."/>
        </authorList>
    </citation>
    <scope>NUCLEOTIDE SEQUENCE [LARGE SCALE GENOMIC DNA]</scope>
</reference>
<name>A0AAV3R6D2_LITER</name>
<dbReference type="AlphaFoldDB" id="A0AAV3R6D2"/>
<evidence type="ECO:0000313" key="1">
    <source>
        <dbReference type="EMBL" id="GAA0170448.1"/>
    </source>
</evidence>
<evidence type="ECO:0000313" key="2">
    <source>
        <dbReference type="Proteomes" id="UP001454036"/>
    </source>
</evidence>
<protein>
    <submittedName>
        <fullName evidence="1">Uncharacterized protein</fullName>
    </submittedName>
</protein>
<organism evidence="1 2">
    <name type="scientific">Lithospermum erythrorhizon</name>
    <name type="common">Purple gromwell</name>
    <name type="synonym">Lithospermum officinale var. erythrorhizon</name>
    <dbReference type="NCBI Taxonomy" id="34254"/>
    <lineage>
        <taxon>Eukaryota</taxon>
        <taxon>Viridiplantae</taxon>
        <taxon>Streptophyta</taxon>
        <taxon>Embryophyta</taxon>
        <taxon>Tracheophyta</taxon>
        <taxon>Spermatophyta</taxon>
        <taxon>Magnoliopsida</taxon>
        <taxon>eudicotyledons</taxon>
        <taxon>Gunneridae</taxon>
        <taxon>Pentapetalae</taxon>
        <taxon>asterids</taxon>
        <taxon>lamiids</taxon>
        <taxon>Boraginales</taxon>
        <taxon>Boraginaceae</taxon>
        <taxon>Boraginoideae</taxon>
        <taxon>Lithospermeae</taxon>
        <taxon>Lithospermum</taxon>
    </lineage>
</organism>
<comment type="caution">
    <text evidence="1">The sequence shown here is derived from an EMBL/GenBank/DDBJ whole genome shotgun (WGS) entry which is preliminary data.</text>
</comment>
<keyword evidence="2" id="KW-1185">Reference proteome</keyword>
<proteinExistence type="predicted"/>
<sequence length="83" mass="9586">MLREKPPSAWCLGPKQFFPSKYVCPVLGKLDFVRNLMGNELENVWISPMNSEIKLYTECKCINRFWRSSTTEGSKLGNSPRET</sequence>
<gene>
    <name evidence="1" type="ORF">LIER_24699</name>
</gene>
<dbReference type="EMBL" id="BAABME010007249">
    <property type="protein sequence ID" value="GAA0170448.1"/>
    <property type="molecule type" value="Genomic_DNA"/>
</dbReference>